<dbReference type="Gene3D" id="3.40.50.300">
    <property type="entry name" value="P-loop containing nucleotide triphosphate hydrolases"/>
    <property type="match status" value="1"/>
</dbReference>
<sequence>MQLIYCKRVISCVKPNQLRFYNRSNISFKGAGKRSPNRDDYVFPMRDEHFRKGVKWATYGSFALGLTIISVIFYKKVIQTVYRRGKGFIDIQDRNCSKSNMILYINTVLPNFVEEKVKSISDFEVRENDVWVVGYPRSGMTWIQEIVYLVQTLDFEGSRSIDCDERIPYLEFPTSTLTDLSEKPSPRIIKTHLPLKLLPTQIQTIQPKMVYIARNPKDVVVSYFHLVSSIQSLTRYKGKLEDFVDSFLVDRVPYSPWSTHVLEFWEIKDQPNVLFLTYEDLQKDLEGSIRKVAAFLEKDLKNEDVQKIVKHCSFDEMKTNPSVNHQWLTDRQFQDPKKAEFLRKGKVGDWKNYLSKEQDDKLNVKIALKLKHCGLFFHYTEAELSNS</sequence>
<dbReference type="EnsemblMetazoa" id="G16889.2">
    <property type="protein sequence ID" value="G16889.2:cds"/>
    <property type="gene ID" value="G16889"/>
</dbReference>
<evidence type="ECO:0000256" key="1">
    <source>
        <dbReference type="ARBA" id="ARBA00005771"/>
    </source>
</evidence>
<accession>A0A8W8J1Y0</accession>
<keyword evidence="6" id="KW-1185">Reference proteome</keyword>
<name>A0A8W8J1Y0_MAGGI</name>
<evidence type="ECO:0000313" key="5">
    <source>
        <dbReference type="EnsemblMetazoa" id="G16889.2:cds"/>
    </source>
</evidence>
<proteinExistence type="inferred from homology"/>
<evidence type="ECO:0000256" key="2">
    <source>
        <dbReference type="ARBA" id="ARBA00022679"/>
    </source>
</evidence>
<dbReference type="SUPFAM" id="SSF52540">
    <property type="entry name" value="P-loop containing nucleoside triphosphate hydrolases"/>
    <property type="match status" value="1"/>
</dbReference>
<dbReference type="Pfam" id="PF00685">
    <property type="entry name" value="Sulfotransfer_1"/>
    <property type="match status" value="1"/>
</dbReference>
<evidence type="ECO:0000256" key="3">
    <source>
        <dbReference type="SAM" id="Phobius"/>
    </source>
</evidence>
<dbReference type="Proteomes" id="UP000005408">
    <property type="component" value="Unassembled WGS sequence"/>
</dbReference>
<keyword evidence="3" id="KW-0812">Transmembrane</keyword>
<dbReference type="InterPro" id="IPR000863">
    <property type="entry name" value="Sulfotransferase_dom"/>
</dbReference>
<dbReference type="PANTHER" id="PTHR11783">
    <property type="entry name" value="SULFOTRANSFERASE SULT"/>
    <property type="match status" value="1"/>
</dbReference>
<keyword evidence="2" id="KW-0808">Transferase</keyword>
<organism evidence="5 6">
    <name type="scientific">Magallana gigas</name>
    <name type="common">Pacific oyster</name>
    <name type="synonym">Crassostrea gigas</name>
    <dbReference type="NCBI Taxonomy" id="29159"/>
    <lineage>
        <taxon>Eukaryota</taxon>
        <taxon>Metazoa</taxon>
        <taxon>Spiralia</taxon>
        <taxon>Lophotrochozoa</taxon>
        <taxon>Mollusca</taxon>
        <taxon>Bivalvia</taxon>
        <taxon>Autobranchia</taxon>
        <taxon>Pteriomorphia</taxon>
        <taxon>Ostreida</taxon>
        <taxon>Ostreoidea</taxon>
        <taxon>Ostreidae</taxon>
        <taxon>Magallana</taxon>
    </lineage>
</organism>
<dbReference type="InterPro" id="IPR027417">
    <property type="entry name" value="P-loop_NTPase"/>
</dbReference>
<evidence type="ECO:0000313" key="6">
    <source>
        <dbReference type="Proteomes" id="UP000005408"/>
    </source>
</evidence>
<comment type="similarity">
    <text evidence="1">Belongs to the sulfotransferase 1 family.</text>
</comment>
<protein>
    <recommendedName>
        <fullName evidence="4">Sulfotransferase domain-containing protein</fullName>
    </recommendedName>
</protein>
<keyword evidence="3" id="KW-0472">Membrane</keyword>
<dbReference type="AlphaFoldDB" id="A0A8W8J1Y0"/>
<evidence type="ECO:0000259" key="4">
    <source>
        <dbReference type="Pfam" id="PF00685"/>
    </source>
</evidence>
<keyword evidence="3" id="KW-1133">Transmembrane helix</keyword>
<reference evidence="5" key="1">
    <citation type="submission" date="2022-08" db="UniProtKB">
        <authorList>
            <consortium name="EnsemblMetazoa"/>
        </authorList>
    </citation>
    <scope>IDENTIFICATION</scope>
    <source>
        <strain evidence="5">05x7-T-G4-1.051#20</strain>
    </source>
</reference>
<feature type="transmembrane region" description="Helical" evidence="3">
    <location>
        <begin position="56"/>
        <end position="74"/>
    </location>
</feature>
<dbReference type="GO" id="GO:0008146">
    <property type="term" value="F:sulfotransferase activity"/>
    <property type="evidence" value="ECO:0007669"/>
    <property type="project" value="InterPro"/>
</dbReference>
<feature type="domain" description="Sulfotransferase" evidence="4">
    <location>
        <begin position="128"/>
        <end position="372"/>
    </location>
</feature>